<evidence type="ECO:0008006" key="4">
    <source>
        <dbReference type="Google" id="ProtNLM"/>
    </source>
</evidence>
<comment type="caution">
    <text evidence="2">The sequence shown here is derived from an EMBL/GenBank/DDBJ whole genome shotgun (WGS) entry which is preliminary data.</text>
</comment>
<keyword evidence="1" id="KW-0472">Membrane</keyword>
<accession>A0A841JUH2</accession>
<feature type="transmembrane region" description="Helical" evidence="1">
    <location>
        <begin position="233"/>
        <end position="254"/>
    </location>
</feature>
<dbReference type="EMBL" id="JACHEK010000005">
    <property type="protein sequence ID" value="MBB6145042.1"/>
    <property type="molecule type" value="Genomic_DNA"/>
</dbReference>
<dbReference type="Proteomes" id="UP000538666">
    <property type="component" value="Unassembled WGS sequence"/>
</dbReference>
<dbReference type="RefSeq" id="WP_050059425.1">
    <property type="nucleotide sequence ID" value="NZ_JACHEK010000005.1"/>
</dbReference>
<evidence type="ECO:0000313" key="3">
    <source>
        <dbReference type="Proteomes" id="UP000538666"/>
    </source>
</evidence>
<evidence type="ECO:0000313" key="2">
    <source>
        <dbReference type="EMBL" id="MBB6145042.1"/>
    </source>
</evidence>
<protein>
    <recommendedName>
        <fullName evidence="4">Glycerophosphoryl diester phosphodiesterase membrane domain-containing protein</fullName>
    </recommendedName>
</protein>
<evidence type="ECO:0000256" key="1">
    <source>
        <dbReference type="SAM" id="Phobius"/>
    </source>
</evidence>
<feature type="transmembrane region" description="Helical" evidence="1">
    <location>
        <begin position="153"/>
        <end position="171"/>
    </location>
</feature>
<keyword evidence="1" id="KW-1133">Transmembrane helix</keyword>
<keyword evidence="3" id="KW-1185">Reference proteome</keyword>
<feature type="transmembrane region" description="Helical" evidence="1">
    <location>
        <begin position="47"/>
        <end position="70"/>
    </location>
</feature>
<gene>
    <name evidence="2" type="ORF">HNQ77_002998</name>
</gene>
<feature type="transmembrane region" description="Helical" evidence="1">
    <location>
        <begin position="122"/>
        <end position="141"/>
    </location>
</feature>
<keyword evidence="1" id="KW-0812">Transmembrane</keyword>
<feature type="transmembrane region" description="Helical" evidence="1">
    <location>
        <begin position="90"/>
        <end position="110"/>
    </location>
</feature>
<proteinExistence type="predicted"/>
<organism evidence="2 3">
    <name type="scientific">Silvibacterium bohemicum</name>
    <dbReference type="NCBI Taxonomy" id="1577686"/>
    <lineage>
        <taxon>Bacteria</taxon>
        <taxon>Pseudomonadati</taxon>
        <taxon>Acidobacteriota</taxon>
        <taxon>Terriglobia</taxon>
        <taxon>Terriglobales</taxon>
        <taxon>Acidobacteriaceae</taxon>
        <taxon>Silvibacterium</taxon>
    </lineage>
</organism>
<name>A0A841JUH2_9BACT</name>
<sequence>MSSGNSWVGTGYDNSQQSAVPRAQFDLRPLSTGELLDRTFQIYRLRFSLFAGLAVLPAAVNVVAQSLRLWYAAHQSIHAPHGADLYRGQILTASLTLVSVLISLVLYGIVQAATAWAVSAVYLGEAASIKAAFAVAGKHWFRYTLIVLRQLWAGFWLPMSLMIAALTVQLANRRSREAALAAGILVFVTFLSMIYAVWAYIRVSLAVPAAVVESLDVRASIKRSKQLLIDRKVRILLLFLFLFALYLVIAAMQAPLALIALRSRGAQAFLTYTFSLALGFVTGTLVGPIGAIAVCLFYIDERVRREGFDIEWMMSKIAPAAAISAPPSGEISL</sequence>
<feature type="transmembrane region" description="Helical" evidence="1">
    <location>
        <begin position="274"/>
        <end position="299"/>
    </location>
</feature>
<reference evidence="2 3" key="1">
    <citation type="submission" date="2020-08" db="EMBL/GenBank/DDBJ databases">
        <title>Genomic Encyclopedia of Type Strains, Phase IV (KMG-IV): sequencing the most valuable type-strain genomes for metagenomic binning, comparative biology and taxonomic classification.</title>
        <authorList>
            <person name="Goeker M."/>
        </authorList>
    </citation>
    <scope>NUCLEOTIDE SEQUENCE [LARGE SCALE GENOMIC DNA]</scope>
    <source>
        <strain evidence="2 3">DSM 103733</strain>
    </source>
</reference>
<feature type="transmembrane region" description="Helical" evidence="1">
    <location>
        <begin position="178"/>
        <end position="197"/>
    </location>
</feature>
<dbReference type="AlphaFoldDB" id="A0A841JUH2"/>
<dbReference type="OrthoDB" id="121140at2"/>